<dbReference type="EMBL" id="VRMN01000007">
    <property type="protein sequence ID" value="KAA8493250.1"/>
    <property type="molecule type" value="Genomic_DNA"/>
</dbReference>
<name>A0A5J4YQI2_PORPP</name>
<keyword evidence="2" id="KW-0378">Hydrolase</keyword>
<accession>A0A5J4YQI2</accession>
<evidence type="ECO:0000313" key="3">
    <source>
        <dbReference type="Proteomes" id="UP000324585"/>
    </source>
</evidence>
<dbReference type="PANTHER" id="PTHR42663:SF6">
    <property type="entry name" value="HYDROLASE C777.06C-RELATED"/>
    <property type="match status" value="1"/>
</dbReference>
<dbReference type="Pfam" id="PF12706">
    <property type="entry name" value="Lactamase_B_2"/>
    <property type="match status" value="1"/>
</dbReference>
<dbReference type="CDD" id="cd16279">
    <property type="entry name" value="metallo-hydrolase-like_MBL-fold"/>
    <property type="match status" value="1"/>
</dbReference>
<organism evidence="2 3">
    <name type="scientific">Porphyridium purpureum</name>
    <name type="common">Red alga</name>
    <name type="synonym">Porphyridium cruentum</name>
    <dbReference type="NCBI Taxonomy" id="35688"/>
    <lineage>
        <taxon>Eukaryota</taxon>
        <taxon>Rhodophyta</taxon>
        <taxon>Bangiophyceae</taxon>
        <taxon>Porphyridiales</taxon>
        <taxon>Porphyridiaceae</taxon>
        <taxon>Porphyridium</taxon>
    </lineage>
</organism>
<proteinExistence type="predicted"/>
<dbReference type="GO" id="GO:0016787">
    <property type="term" value="F:hydrolase activity"/>
    <property type="evidence" value="ECO:0007669"/>
    <property type="project" value="UniProtKB-KW"/>
</dbReference>
<sequence length="343" mass="37932">MRPSKSPHPCRGGGRRCLARSAHTPGLKAQHFAMSAPPLWRRTVSEILILGSGTSEGVPRVSCLTASPPSCQTCLAAAQPDSKSRRRNTSIVVRKSVPGNPDERPRNVLFDCGKFFYEAAMTWFPKHSIRELDAVVLTHPHADHVLGMDDLRDFTLNVSDNPKPLPVFLDAPTMARVKQIFPYMVDREKAQSAVPNCAFIGIAQGAELAAPFEVAQGVLRITPLRVQHGRHMTALGFRFGDVSHIPDVSSVPDETLELMGGTRLLIVDALNPMGSNPTHFCLDDAVQLAERIRPERVVLVDATHRWPAHEDANDMLRERFSALDWTFELAHDGQRIDCAIYSI</sequence>
<dbReference type="SUPFAM" id="SSF56281">
    <property type="entry name" value="Metallo-hydrolase/oxidoreductase"/>
    <property type="match status" value="1"/>
</dbReference>
<reference evidence="3" key="1">
    <citation type="journal article" date="2019" name="Nat. Commun.">
        <title>Expansion of phycobilisome linker gene families in mesophilic red algae.</title>
        <authorList>
            <person name="Lee J."/>
            <person name="Kim D."/>
            <person name="Bhattacharya D."/>
            <person name="Yoon H.S."/>
        </authorList>
    </citation>
    <scope>NUCLEOTIDE SEQUENCE [LARGE SCALE GENOMIC DNA]</scope>
    <source>
        <strain evidence="3">CCMP 1328</strain>
    </source>
</reference>
<dbReference type="InterPro" id="IPR036866">
    <property type="entry name" value="RibonucZ/Hydroxyglut_hydro"/>
</dbReference>
<dbReference type="OMA" id="EFKWHII"/>
<evidence type="ECO:0000313" key="2">
    <source>
        <dbReference type="EMBL" id="KAA8493250.1"/>
    </source>
</evidence>
<dbReference type="Proteomes" id="UP000324585">
    <property type="component" value="Unassembled WGS sequence"/>
</dbReference>
<dbReference type="InterPro" id="IPR001279">
    <property type="entry name" value="Metallo-B-lactamas"/>
</dbReference>
<gene>
    <name evidence="2" type="ORF">FVE85_8695</name>
</gene>
<dbReference type="OrthoDB" id="341300at2759"/>
<feature type="domain" description="Metallo-beta-lactamase" evidence="1">
    <location>
        <begin position="106"/>
        <end position="300"/>
    </location>
</feature>
<protein>
    <submittedName>
        <fullName evidence="2">Putative hydrolase</fullName>
    </submittedName>
</protein>
<dbReference type="PANTHER" id="PTHR42663">
    <property type="entry name" value="HYDROLASE C777.06C-RELATED-RELATED"/>
    <property type="match status" value="1"/>
</dbReference>
<keyword evidence="3" id="KW-1185">Reference proteome</keyword>
<comment type="caution">
    <text evidence="2">The sequence shown here is derived from an EMBL/GenBank/DDBJ whole genome shotgun (WGS) entry which is preliminary data.</text>
</comment>
<dbReference type="Gene3D" id="3.60.15.10">
    <property type="entry name" value="Ribonuclease Z/Hydroxyacylglutathione hydrolase-like"/>
    <property type="match status" value="1"/>
</dbReference>
<evidence type="ECO:0000259" key="1">
    <source>
        <dbReference type="Pfam" id="PF12706"/>
    </source>
</evidence>
<dbReference type="AlphaFoldDB" id="A0A5J4YQI2"/>